<comment type="catalytic activity">
    <reaction evidence="9">
        <text>(7R,8S)-7,8-diammoniononanoate + CO2 + ATP = (4R,5S)-dethiobiotin + ADP + phosphate + 3 H(+)</text>
        <dbReference type="Rhea" id="RHEA:15805"/>
        <dbReference type="ChEBI" id="CHEBI:15378"/>
        <dbReference type="ChEBI" id="CHEBI:16526"/>
        <dbReference type="ChEBI" id="CHEBI:30616"/>
        <dbReference type="ChEBI" id="CHEBI:43474"/>
        <dbReference type="ChEBI" id="CHEBI:149469"/>
        <dbReference type="ChEBI" id="CHEBI:149473"/>
        <dbReference type="ChEBI" id="CHEBI:456216"/>
        <dbReference type="EC" id="6.3.3.3"/>
    </reaction>
</comment>
<feature type="binding site" evidence="9">
    <location>
        <position position="44"/>
    </location>
    <ligand>
        <name>Mg(2+)</name>
        <dbReference type="ChEBI" id="CHEBI:18420"/>
    </ligand>
</feature>
<feature type="active site" evidence="9">
    <location>
        <position position="33"/>
    </location>
</feature>
<evidence type="ECO:0000313" key="11">
    <source>
        <dbReference type="EMBL" id="MBY4636450.1"/>
    </source>
</evidence>
<evidence type="ECO:0000256" key="8">
    <source>
        <dbReference type="ARBA" id="ARBA00047386"/>
    </source>
</evidence>
<sequence>MTRRFIVTGTDTGIGKTIFSAALAGALGIPYWKPIQSGLEDETDSETVAKLLPAAKPWGGGPRPKGVVEGQEGQSPSVSPADCHLPIASQQGGTILPEAYRLVTPASPHIAAEIDGVTIDAHALTPPPGDLLVEGAGGALVPVTRSLLYADLFARWQIPVIICARTALGTINHSLLTIEALRAREVPIHGIAFIGDAVEDSEAIICDLGKVRRLGRLPIIDPLTPERLADAFATNFDLTDYQ</sequence>
<feature type="region of interest" description="Disordered" evidence="10">
    <location>
        <begin position="54"/>
        <end position="83"/>
    </location>
</feature>
<feature type="binding site" evidence="9">
    <location>
        <begin position="134"/>
        <end position="137"/>
    </location>
    <ligand>
        <name>ATP</name>
        <dbReference type="ChEBI" id="CHEBI:30616"/>
    </ligand>
</feature>
<organism evidence="11 12">
    <name type="scientific">Sphingopyxis jiangsuensis</name>
    <dbReference type="NCBI Taxonomy" id="2871171"/>
    <lineage>
        <taxon>Bacteria</taxon>
        <taxon>Pseudomonadati</taxon>
        <taxon>Pseudomonadota</taxon>
        <taxon>Alphaproteobacteria</taxon>
        <taxon>Sphingomonadales</taxon>
        <taxon>Sphingomonadaceae</taxon>
        <taxon>Sphingopyxis</taxon>
    </lineage>
</organism>
<feature type="binding site" evidence="9">
    <location>
        <position position="17"/>
    </location>
    <ligand>
        <name>Mg(2+)</name>
        <dbReference type="ChEBI" id="CHEBI:18420"/>
    </ligand>
</feature>
<comment type="subcellular location">
    <subcellularLocation>
        <location evidence="9">Cytoplasm</location>
    </subcellularLocation>
</comment>
<dbReference type="PANTHER" id="PTHR43210:SF2">
    <property type="entry name" value="ATP-DEPENDENT DETHIOBIOTIN SYNTHETASE BIOD 2"/>
    <property type="match status" value="1"/>
</dbReference>
<keyword evidence="7 9" id="KW-0460">Magnesium</keyword>
<evidence type="ECO:0000256" key="10">
    <source>
        <dbReference type="SAM" id="MobiDB-lite"/>
    </source>
</evidence>
<evidence type="ECO:0000313" key="12">
    <source>
        <dbReference type="Proteomes" id="UP001166571"/>
    </source>
</evidence>
<keyword evidence="4 9" id="KW-0547">Nucleotide-binding</keyword>
<evidence type="ECO:0000256" key="1">
    <source>
        <dbReference type="ARBA" id="ARBA00022490"/>
    </source>
</evidence>
<keyword evidence="6 9" id="KW-0067">ATP-binding</keyword>
<comment type="function">
    <text evidence="9">Catalyzes a mechanistically unusual reaction, the ATP-dependent insertion of CO2 between the N7 and N8 nitrogen atoms of 7,8-diaminopelargonic acid (DAPA, also called 7,8-diammoniononanoate) to form a ureido ring.</text>
</comment>
<dbReference type="EMBL" id="JAILXK010000001">
    <property type="protein sequence ID" value="MBY4636450.1"/>
    <property type="molecule type" value="Genomic_DNA"/>
</dbReference>
<evidence type="ECO:0000256" key="3">
    <source>
        <dbReference type="ARBA" id="ARBA00022723"/>
    </source>
</evidence>
<dbReference type="Gene3D" id="3.40.50.300">
    <property type="entry name" value="P-loop containing nucleotide triphosphate hydrolases"/>
    <property type="match status" value="1"/>
</dbReference>
<comment type="pathway">
    <text evidence="9">Cofactor biosynthesis; biotin biosynthesis; biotin from 7,8-diaminononanoate: step 1/2.</text>
</comment>
<comment type="subunit">
    <text evidence="9">Homodimer.</text>
</comment>
<dbReference type="SUPFAM" id="SSF52540">
    <property type="entry name" value="P-loop containing nucleoside triphosphate hydrolases"/>
    <property type="match status" value="1"/>
</dbReference>
<feature type="binding site" evidence="9">
    <location>
        <position position="134"/>
    </location>
    <ligand>
        <name>Mg(2+)</name>
        <dbReference type="ChEBI" id="CHEBI:18420"/>
    </ligand>
</feature>
<proteinExistence type="inferred from homology"/>
<comment type="catalytic activity">
    <reaction evidence="8">
        <text>(7R,8S)-8-amino-7-(carboxyamino)nonanoate + ATP = (4R,5S)-dethiobiotin + ADP + phosphate + H(+)</text>
        <dbReference type="Rhea" id="RHEA:63684"/>
        <dbReference type="ChEBI" id="CHEBI:15378"/>
        <dbReference type="ChEBI" id="CHEBI:30616"/>
        <dbReference type="ChEBI" id="CHEBI:43474"/>
        <dbReference type="ChEBI" id="CHEBI:149470"/>
        <dbReference type="ChEBI" id="CHEBI:149473"/>
        <dbReference type="ChEBI" id="CHEBI:456216"/>
    </reaction>
</comment>
<comment type="caution">
    <text evidence="11">The sequence shown here is derived from an EMBL/GenBank/DDBJ whole genome shotgun (WGS) entry which is preliminary data.</text>
</comment>
<dbReference type="PANTHER" id="PTHR43210">
    <property type="entry name" value="DETHIOBIOTIN SYNTHETASE"/>
    <property type="match status" value="1"/>
</dbReference>
<dbReference type="EC" id="6.3.3.3" evidence="9"/>
<evidence type="ECO:0000256" key="2">
    <source>
        <dbReference type="ARBA" id="ARBA00022598"/>
    </source>
</evidence>
<dbReference type="Pfam" id="PF13500">
    <property type="entry name" value="AAA_26"/>
    <property type="match status" value="2"/>
</dbReference>
<feature type="binding site" evidence="9">
    <location>
        <begin position="13"/>
        <end position="18"/>
    </location>
    <ligand>
        <name>ATP</name>
        <dbReference type="ChEBI" id="CHEBI:30616"/>
    </ligand>
</feature>
<dbReference type="Proteomes" id="UP001166571">
    <property type="component" value="Unassembled WGS sequence"/>
</dbReference>
<evidence type="ECO:0000256" key="5">
    <source>
        <dbReference type="ARBA" id="ARBA00022756"/>
    </source>
</evidence>
<dbReference type="InterPro" id="IPR004472">
    <property type="entry name" value="DTB_synth_BioD"/>
</dbReference>
<protein>
    <recommendedName>
        <fullName evidence="9">ATP-dependent dethiobiotin synthetase BioD</fullName>
        <ecNumber evidence="9">6.3.3.3</ecNumber>
    </recommendedName>
    <alternativeName>
        <fullName evidence="9">DTB synthetase</fullName>
        <shortName evidence="9">DTBS</shortName>
    </alternativeName>
    <alternativeName>
        <fullName evidence="9">Dethiobiotin synthase</fullName>
    </alternativeName>
</protein>
<comment type="similarity">
    <text evidence="9">Belongs to the dethiobiotin synthetase family.</text>
</comment>
<keyword evidence="3 9" id="KW-0479">Metal-binding</keyword>
<keyword evidence="2 9" id="KW-0436">Ligase</keyword>
<gene>
    <name evidence="9" type="primary">bioD</name>
    <name evidence="11" type="ORF">K5P26_04760</name>
</gene>
<dbReference type="RefSeq" id="WP_222135908.1">
    <property type="nucleotide sequence ID" value="NZ_JAILXK010000001.1"/>
</dbReference>
<evidence type="ECO:0000256" key="9">
    <source>
        <dbReference type="HAMAP-Rule" id="MF_00336"/>
    </source>
</evidence>
<evidence type="ECO:0000256" key="7">
    <source>
        <dbReference type="ARBA" id="ARBA00022842"/>
    </source>
</evidence>
<keyword evidence="5 9" id="KW-0093">Biotin biosynthesis</keyword>
<comment type="cofactor">
    <cofactor evidence="9">
        <name>Mg(2+)</name>
        <dbReference type="ChEBI" id="CHEBI:18420"/>
    </cofactor>
</comment>
<feature type="binding site" evidence="9">
    <location>
        <begin position="222"/>
        <end position="224"/>
    </location>
    <ligand>
        <name>ATP</name>
        <dbReference type="ChEBI" id="CHEBI:30616"/>
    </ligand>
</feature>
<keyword evidence="12" id="KW-1185">Reference proteome</keyword>
<name>A0ABS7MBQ1_9SPHN</name>
<reference evidence="11" key="1">
    <citation type="submission" date="2021-08" db="EMBL/GenBank/DDBJ databases">
        <title>Sphingopyxis panaciterrulae sp. nov., isolated from the surface water of the Yellow Sea.</title>
        <authorList>
            <person name="Gao Z."/>
            <person name="Zhang D."/>
            <person name="Zhang A."/>
        </authorList>
    </citation>
    <scope>NUCLEOTIDE SEQUENCE</scope>
    <source>
        <strain evidence="11">XHP0097</strain>
    </source>
</reference>
<feature type="binding site" evidence="9">
    <location>
        <position position="44"/>
    </location>
    <ligand>
        <name>ATP</name>
        <dbReference type="ChEBI" id="CHEBI:30616"/>
    </ligand>
</feature>
<comment type="caution">
    <text evidence="9">Lacks conserved residue(s) required for the propagation of feature annotation.</text>
</comment>
<dbReference type="PIRSF" id="PIRSF006755">
    <property type="entry name" value="DTB_synth"/>
    <property type="match status" value="1"/>
</dbReference>
<evidence type="ECO:0000256" key="4">
    <source>
        <dbReference type="ARBA" id="ARBA00022741"/>
    </source>
</evidence>
<dbReference type="CDD" id="cd03109">
    <property type="entry name" value="DTBS"/>
    <property type="match status" value="1"/>
</dbReference>
<accession>A0ABS7MBQ1</accession>
<keyword evidence="1 9" id="KW-0963">Cytoplasm</keyword>
<feature type="binding site" evidence="9">
    <location>
        <position position="37"/>
    </location>
    <ligand>
        <name>substrate</name>
    </ligand>
</feature>
<evidence type="ECO:0000256" key="6">
    <source>
        <dbReference type="ARBA" id="ARBA00022840"/>
    </source>
</evidence>
<dbReference type="InterPro" id="IPR027417">
    <property type="entry name" value="P-loop_NTPase"/>
</dbReference>
<dbReference type="HAMAP" id="MF_00336">
    <property type="entry name" value="BioD"/>
    <property type="match status" value="1"/>
</dbReference>